<feature type="compositionally biased region" description="Polar residues" evidence="1">
    <location>
        <begin position="128"/>
        <end position="141"/>
    </location>
</feature>
<comment type="caution">
    <text evidence="2">The sequence shown here is derived from an EMBL/GenBank/DDBJ whole genome shotgun (WGS) entry which is preliminary data.</text>
</comment>
<dbReference type="AlphaFoldDB" id="A0A0G1IVJ0"/>
<sequence length="248" mass="26898">MRKLLFLAVLVFGFLFLGPELLEAQGVGLRCDTPHCRYAPIYRGRWAGDGRHDYSPYGYGYGASITPFGSGYSHDSMTIVNPAPGTNLSVKQEGGGFFCGTMFSIGCSKKDVNFSTAAPKGYEPVSPSYAQPAQQRASSNKPEQKLACETTCVRVSGGSSEVSMVVKGELIKRSYTLTTKDELDYELRIADEMTGDKITVKLELLDRNGNRVADSAGSARFRAEGEDTDARRAATILAAIEAMKALKF</sequence>
<name>A0A0G1IVJ0_9BACT</name>
<reference evidence="2 3" key="1">
    <citation type="journal article" date="2015" name="Nature">
        <title>rRNA introns, odd ribosomes, and small enigmatic genomes across a large radiation of phyla.</title>
        <authorList>
            <person name="Brown C.T."/>
            <person name="Hug L.A."/>
            <person name="Thomas B.C."/>
            <person name="Sharon I."/>
            <person name="Castelle C.J."/>
            <person name="Singh A."/>
            <person name="Wilkins M.J."/>
            <person name="Williams K.H."/>
            <person name="Banfield J.F."/>
        </authorList>
    </citation>
    <scope>NUCLEOTIDE SEQUENCE [LARGE SCALE GENOMIC DNA]</scope>
</reference>
<organism evidence="2 3">
    <name type="scientific">Candidatus Giovannonibacteria bacterium GW2011_GWA2_44_26</name>
    <dbReference type="NCBI Taxonomy" id="1618648"/>
    <lineage>
        <taxon>Bacteria</taxon>
        <taxon>Candidatus Giovannoniibacteriota</taxon>
    </lineage>
</organism>
<dbReference type="EMBL" id="LCIT01000007">
    <property type="protein sequence ID" value="KKT62988.1"/>
    <property type="molecule type" value="Genomic_DNA"/>
</dbReference>
<proteinExistence type="predicted"/>
<evidence type="ECO:0000256" key="1">
    <source>
        <dbReference type="SAM" id="MobiDB-lite"/>
    </source>
</evidence>
<evidence type="ECO:0000313" key="3">
    <source>
        <dbReference type="Proteomes" id="UP000033945"/>
    </source>
</evidence>
<dbReference type="Proteomes" id="UP000033945">
    <property type="component" value="Unassembled WGS sequence"/>
</dbReference>
<feature type="region of interest" description="Disordered" evidence="1">
    <location>
        <begin position="124"/>
        <end position="143"/>
    </location>
</feature>
<protein>
    <submittedName>
        <fullName evidence="2">Uncharacterized protein</fullName>
    </submittedName>
</protein>
<gene>
    <name evidence="2" type="ORF">UW55_C0007G0028</name>
</gene>
<accession>A0A0G1IVJ0</accession>
<evidence type="ECO:0000313" key="2">
    <source>
        <dbReference type="EMBL" id="KKT62988.1"/>
    </source>
</evidence>